<dbReference type="Pfam" id="PF01150">
    <property type="entry name" value="GDA1_CD39"/>
    <property type="match status" value="1"/>
</dbReference>
<dbReference type="InterPro" id="IPR000407">
    <property type="entry name" value="GDA1_CD39_NTPase"/>
</dbReference>
<gene>
    <name evidence="3" type="ORF">XENORESO_008844</name>
</gene>
<evidence type="ECO:0000256" key="2">
    <source>
        <dbReference type="ARBA" id="ARBA00022801"/>
    </source>
</evidence>
<protein>
    <recommendedName>
        <fullName evidence="5">Ectonucleoside triphosphate diphosphohydrolase 6</fullName>
    </recommendedName>
</protein>
<dbReference type="PANTHER" id="PTHR11782">
    <property type="entry name" value="ADENOSINE/GUANOSINE DIPHOSPHATASE"/>
    <property type="match status" value="1"/>
</dbReference>
<name>A0ABV0WXH5_9TELE</name>
<evidence type="ECO:0000256" key="1">
    <source>
        <dbReference type="ARBA" id="ARBA00009283"/>
    </source>
</evidence>
<keyword evidence="2" id="KW-0378">Hydrolase</keyword>
<evidence type="ECO:0000313" key="4">
    <source>
        <dbReference type="Proteomes" id="UP001444071"/>
    </source>
</evidence>
<evidence type="ECO:0000313" key="3">
    <source>
        <dbReference type="EMBL" id="MEQ2273774.1"/>
    </source>
</evidence>
<dbReference type="Proteomes" id="UP001444071">
    <property type="component" value="Unassembled WGS sequence"/>
</dbReference>
<evidence type="ECO:0008006" key="5">
    <source>
        <dbReference type="Google" id="ProtNLM"/>
    </source>
</evidence>
<comment type="caution">
    <text evidence="3">The sequence shown here is derived from an EMBL/GenBank/DDBJ whole genome shotgun (WGS) entry which is preliminary data.</text>
</comment>
<dbReference type="EMBL" id="JAHRIM010072849">
    <property type="protein sequence ID" value="MEQ2273774.1"/>
    <property type="molecule type" value="Genomic_DNA"/>
</dbReference>
<proteinExistence type="inferred from homology"/>
<dbReference type="Gene3D" id="3.30.420.40">
    <property type="match status" value="1"/>
</dbReference>
<organism evidence="3 4">
    <name type="scientific">Xenotaenia resolanae</name>
    <dbReference type="NCBI Taxonomy" id="208358"/>
    <lineage>
        <taxon>Eukaryota</taxon>
        <taxon>Metazoa</taxon>
        <taxon>Chordata</taxon>
        <taxon>Craniata</taxon>
        <taxon>Vertebrata</taxon>
        <taxon>Euteleostomi</taxon>
        <taxon>Actinopterygii</taxon>
        <taxon>Neopterygii</taxon>
        <taxon>Teleostei</taxon>
        <taxon>Neoteleostei</taxon>
        <taxon>Acanthomorphata</taxon>
        <taxon>Ovalentaria</taxon>
        <taxon>Atherinomorphae</taxon>
        <taxon>Cyprinodontiformes</taxon>
        <taxon>Goodeidae</taxon>
        <taxon>Xenotaenia</taxon>
    </lineage>
</organism>
<keyword evidence="4" id="KW-1185">Reference proteome</keyword>
<sequence>MKRSKLAGIFLFLVLLMVYLLFLKHHYSSFRPSSYRLPPHLRPGSDRTRADWSDSSNGDRIWYGIMFDAGSTGTRVHIFRFQMEKEGPPRLDHESFRAIKPGLSAYADDPQKCSVGIMELLDVAKSSVPPSMWTRTPVVLKATAGLRLLPGEKADQLLDKRQQQNYVNERGTCEETRNVNRTKKVSVLIPVIAGPLCLLDQVIRIKVLQNLAQNLFIVADPAER</sequence>
<dbReference type="PANTHER" id="PTHR11782:SF99">
    <property type="entry name" value="ECTONUCLEOSIDE TRIPHOSPHATE DIPHOSPHOHYDROLASE 6"/>
    <property type="match status" value="1"/>
</dbReference>
<reference evidence="3 4" key="1">
    <citation type="submission" date="2021-06" db="EMBL/GenBank/DDBJ databases">
        <authorList>
            <person name="Palmer J.M."/>
        </authorList>
    </citation>
    <scope>NUCLEOTIDE SEQUENCE [LARGE SCALE GENOMIC DNA]</scope>
    <source>
        <strain evidence="3 4">XR_2019</strain>
        <tissue evidence="3">Muscle</tissue>
    </source>
</reference>
<accession>A0ABV0WXH5</accession>
<comment type="similarity">
    <text evidence="1">Belongs to the GDA1/CD39 NTPase family.</text>
</comment>